<comment type="subcellular location">
    <subcellularLocation>
        <location evidence="7">Cytoplasm</location>
    </subcellularLocation>
</comment>
<accession>A0A369KCF0</accession>
<dbReference type="EMBL" id="QQBG01000011">
    <property type="protein sequence ID" value="RDB31588.1"/>
    <property type="molecule type" value="Genomic_DNA"/>
</dbReference>
<feature type="binding site" evidence="7">
    <location>
        <position position="177"/>
    </location>
    <ligand>
        <name>substrate</name>
    </ligand>
</feature>
<dbReference type="AlphaFoldDB" id="A0A369KCF0"/>
<keyword evidence="4 7" id="KW-0408">Iron</keyword>
<evidence type="ECO:0000256" key="5">
    <source>
        <dbReference type="ARBA" id="ARBA00023315"/>
    </source>
</evidence>
<evidence type="ECO:0000256" key="2">
    <source>
        <dbReference type="ARBA" id="ARBA00022694"/>
    </source>
</evidence>
<evidence type="ECO:0000313" key="9">
    <source>
        <dbReference type="EMBL" id="RDB31588.1"/>
    </source>
</evidence>
<reference evidence="9 10" key="1">
    <citation type="submission" date="2018-07" db="EMBL/GenBank/DDBJ databases">
        <title>Comparative genomics of the Candidatus Parilichlamydiaceae reveals evidence of convergent evolution and genome reduction in the phylum Chlamydiae.</title>
        <authorList>
            <person name="Taylor-Brown A."/>
            <person name="Polkinghorne A."/>
        </authorList>
    </citation>
    <scope>NUCLEOTIDE SEQUENCE [LARGE SCALE GENOMIC DNA]</scope>
    <source>
        <strain evidence="9 10">Hat2</strain>
    </source>
</reference>
<dbReference type="Proteomes" id="UP000253816">
    <property type="component" value="Unassembled WGS sequence"/>
</dbReference>
<keyword evidence="5 7" id="KW-0012">Acyltransferase</keyword>
<dbReference type="InterPro" id="IPR017861">
    <property type="entry name" value="KAE1/TsaD"/>
</dbReference>
<sequence length="344" mass="37313">MLFLQWIFEMLIIGIETTCDETAVAFLSSPLKVLHHELYSQSGVHRAKNGVVPEVAARLHLSLLLPLFDRGLKAAQKELSSVEAIAVAQGPGLIGALLVGMSFAKTLALVLDRPLICVNHVEAHLYAALMNHGRTDIKQALGIVLSGGHTFFCLMHSVGDYTYLGETQDDAIGEAFDKVAIMLQLGYPGGALLEQLAHYGNEKRFSFKAGQIEPYHVSFSGLKTAVLYKIRDLEKKAPLSAQDRADLAASFQKAAFDVVCITIEKINSAHSLKALVLGGGVTANGYLQRLLKEKFGHTFKIYLPQPALATDNAVMIAGLGAWQFQKKGASSLESKANPNLRLEC</sequence>
<comment type="caution">
    <text evidence="9">The sequence shown here is derived from an EMBL/GenBank/DDBJ whole genome shotgun (WGS) entry which is preliminary data.</text>
</comment>
<dbReference type="GO" id="GO:0005506">
    <property type="term" value="F:iron ion binding"/>
    <property type="evidence" value="ECO:0007669"/>
    <property type="project" value="UniProtKB-UniRule"/>
</dbReference>
<proteinExistence type="inferred from homology"/>
<dbReference type="InterPro" id="IPR043129">
    <property type="entry name" value="ATPase_NBD"/>
</dbReference>
<evidence type="ECO:0000313" key="10">
    <source>
        <dbReference type="Proteomes" id="UP000253816"/>
    </source>
</evidence>
<dbReference type="InterPro" id="IPR017860">
    <property type="entry name" value="Peptidase_M22_CS"/>
</dbReference>
<dbReference type="PANTHER" id="PTHR11735">
    <property type="entry name" value="TRNA N6-ADENOSINE THREONYLCARBAMOYLTRANSFERASE"/>
    <property type="match status" value="1"/>
</dbReference>
<feature type="binding site" evidence="7">
    <location>
        <position position="124"/>
    </location>
    <ligand>
        <name>Fe cation</name>
        <dbReference type="ChEBI" id="CHEBI:24875"/>
    </ligand>
</feature>
<dbReference type="EC" id="2.3.1.234" evidence="7"/>
<protein>
    <recommendedName>
        <fullName evidence="7">tRNA N6-adenosine threonylcarbamoyltransferase</fullName>
        <ecNumber evidence="7">2.3.1.234</ecNumber>
    </recommendedName>
    <alternativeName>
        <fullName evidence="7">N6-L-threonylcarbamoyladenine synthase</fullName>
        <shortName evidence="7">t(6)A synthase</shortName>
    </alternativeName>
    <alternativeName>
        <fullName evidence="7">t(6)A37 threonylcarbamoyladenosine biosynthesis protein TsaD</fullName>
    </alternativeName>
    <alternativeName>
        <fullName evidence="7">tRNA threonylcarbamoyladenosine biosynthesis protein TsaD</fullName>
    </alternativeName>
</protein>
<dbReference type="InterPro" id="IPR000905">
    <property type="entry name" value="Gcp-like_dom"/>
</dbReference>
<gene>
    <name evidence="7" type="primary">tsaD</name>
    <name evidence="9" type="ORF">HAT2_00305</name>
</gene>
<dbReference type="NCBIfam" id="TIGR00329">
    <property type="entry name" value="gcp_kae1"/>
    <property type="match status" value="1"/>
</dbReference>
<keyword evidence="7" id="KW-0963">Cytoplasm</keyword>
<dbReference type="InterPro" id="IPR022450">
    <property type="entry name" value="TsaD"/>
</dbReference>
<comment type="catalytic activity">
    <reaction evidence="6 7">
        <text>L-threonylcarbamoyladenylate + adenosine(37) in tRNA = N(6)-L-threonylcarbamoyladenosine(37) in tRNA + AMP + H(+)</text>
        <dbReference type="Rhea" id="RHEA:37059"/>
        <dbReference type="Rhea" id="RHEA-COMP:10162"/>
        <dbReference type="Rhea" id="RHEA-COMP:10163"/>
        <dbReference type="ChEBI" id="CHEBI:15378"/>
        <dbReference type="ChEBI" id="CHEBI:73682"/>
        <dbReference type="ChEBI" id="CHEBI:74411"/>
        <dbReference type="ChEBI" id="CHEBI:74418"/>
        <dbReference type="ChEBI" id="CHEBI:456215"/>
        <dbReference type="EC" id="2.3.1.234"/>
    </reaction>
</comment>
<evidence type="ECO:0000256" key="4">
    <source>
        <dbReference type="ARBA" id="ARBA00023004"/>
    </source>
</evidence>
<evidence type="ECO:0000256" key="1">
    <source>
        <dbReference type="ARBA" id="ARBA00022679"/>
    </source>
</evidence>
<feature type="binding site" evidence="7">
    <location>
        <position position="311"/>
    </location>
    <ligand>
        <name>Fe cation</name>
        <dbReference type="ChEBI" id="CHEBI:24875"/>
    </ligand>
</feature>
<dbReference type="PRINTS" id="PR00789">
    <property type="entry name" value="OSIALOPTASE"/>
</dbReference>
<dbReference type="Pfam" id="PF00814">
    <property type="entry name" value="TsaD"/>
    <property type="match status" value="1"/>
</dbReference>
<organism evidence="9 10">
    <name type="scientific">Candidatus Similichlamydia laticola</name>
    <dbReference type="NCBI Taxonomy" id="2170265"/>
    <lineage>
        <taxon>Bacteria</taxon>
        <taxon>Pseudomonadati</taxon>
        <taxon>Chlamydiota</taxon>
        <taxon>Chlamydiia</taxon>
        <taxon>Parachlamydiales</taxon>
        <taxon>Candidatus Parilichlamydiaceae</taxon>
        <taxon>Candidatus Similichlamydia</taxon>
    </lineage>
</organism>
<feature type="domain" description="Gcp-like" evidence="8">
    <location>
        <begin position="32"/>
        <end position="317"/>
    </location>
</feature>
<keyword evidence="1 7" id="KW-0808">Transferase</keyword>
<dbReference type="GO" id="GO:0061711">
    <property type="term" value="F:tRNA N(6)-L-threonylcarbamoyladenine synthase activity"/>
    <property type="evidence" value="ECO:0007669"/>
    <property type="project" value="UniProtKB-EC"/>
</dbReference>
<dbReference type="Gene3D" id="3.30.420.40">
    <property type="match status" value="2"/>
</dbReference>
<dbReference type="RefSeq" id="WP_114544262.1">
    <property type="nucleotide sequence ID" value="NZ_QQBG01000011.1"/>
</dbReference>
<keyword evidence="3 7" id="KW-0479">Metal-binding</keyword>
<feature type="binding site" evidence="7">
    <location>
        <position position="194"/>
    </location>
    <ligand>
        <name>substrate</name>
    </ligand>
</feature>
<dbReference type="OrthoDB" id="9806197at2"/>
<feature type="binding site" evidence="7">
    <location>
        <position position="120"/>
    </location>
    <ligand>
        <name>Fe cation</name>
        <dbReference type="ChEBI" id="CHEBI:24875"/>
    </ligand>
</feature>
<dbReference type="GO" id="GO:0002949">
    <property type="term" value="P:tRNA threonylcarbamoyladenosine modification"/>
    <property type="evidence" value="ECO:0007669"/>
    <property type="project" value="UniProtKB-UniRule"/>
</dbReference>
<evidence type="ECO:0000259" key="8">
    <source>
        <dbReference type="Pfam" id="PF00814"/>
    </source>
</evidence>
<dbReference type="PROSITE" id="PS01016">
    <property type="entry name" value="GLYCOPROTEASE"/>
    <property type="match status" value="1"/>
</dbReference>
<dbReference type="HAMAP" id="MF_01445">
    <property type="entry name" value="TsaD"/>
    <property type="match status" value="1"/>
</dbReference>
<comment type="similarity">
    <text evidence="7">Belongs to the KAE1 / TsaD family.</text>
</comment>
<evidence type="ECO:0000256" key="3">
    <source>
        <dbReference type="ARBA" id="ARBA00022723"/>
    </source>
</evidence>
<keyword evidence="2 7" id="KW-0819">tRNA processing</keyword>
<evidence type="ECO:0000256" key="7">
    <source>
        <dbReference type="HAMAP-Rule" id="MF_01445"/>
    </source>
</evidence>
<comment type="function">
    <text evidence="7">Required for the formation of a threonylcarbamoyl group on adenosine at position 37 (t(6)A37) in tRNAs that read codons beginning with adenine. Is involved in the transfer of the threonylcarbamoyl moiety of threonylcarbamoyl-AMP (TC-AMP) to the N6 group of A37, together with TsaE and TsaB. TsaD likely plays a direct catalytic role in this reaction.</text>
</comment>
<comment type="cofactor">
    <cofactor evidence="7">
        <name>Fe(2+)</name>
        <dbReference type="ChEBI" id="CHEBI:29033"/>
    </cofactor>
    <text evidence="7">Binds 1 Fe(2+) ion per subunit.</text>
</comment>
<feature type="binding site" evidence="7">
    <location>
        <position position="190"/>
    </location>
    <ligand>
        <name>substrate</name>
    </ligand>
</feature>
<keyword evidence="10" id="KW-1185">Reference proteome</keyword>
<feature type="binding site" evidence="7">
    <location>
        <begin position="144"/>
        <end position="148"/>
    </location>
    <ligand>
        <name>substrate</name>
    </ligand>
</feature>
<feature type="binding site" evidence="7">
    <location>
        <position position="284"/>
    </location>
    <ligand>
        <name>substrate</name>
    </ligand>
</feature>
<dbReference type="NCBIfam" id="TIGR03723">
    <property type="entry name" value="T6A_TsaD_YgjD"/>
    <property type="match status" value="1"/>
</dbReference>
<dbReference type="PANTHER" id="PTHR11735:SF6">
    <property type="entry name" value="TRNA N6-ADENOSINE THREONYLCARBAMOYLTRANSFERASE, MITOCHONDRIAL"/>
    <property type="match status" value="1"/>
</dbReference>
<evidence type="ECO:0000256" key="6">
    <source>
        <dbReference type="ARBA" id="ARBA00048117"/>
    </source>
</evidence>
<dbReference type="GO" id="GO:0005737">
    <property type="term" value="C:cytoplasm"/>
    <property type="evidence" value="ECO:0007669"/>
    <property type="project" value="UniProtKB-SubCell"/>
</dbReference>
<name>A0A369KCF0_9BACT</name>
<dbReference type="SUPFAM" id="SSF53067">
    <property type="entry name" value="Actin-like ATPase domain"/>
    <property type="match status" value="1"/>
</dbReference>